<keyword evidence="2" id="KW-1185">Reference proteome</keyword>
<name>A0ACB8S5Q2_9AGAM</name>
<reference evidence="1" key="1">
    <citation type="submission" date="2021-02" db="EMBL/GenBank/DDBJ databases">
        <authorList>
            <consortium name="DOE Joint Genome Institute"/>
            <person name="Ahrendt S."/>
            <person name="Looney B.P."/>
            <person name="Miyauchi S."/>
            <person name="Morin E."/>
            <person name="Drula E."/>
            <person name="Courty P.E."/>
            <person name="Chicoki N."/>
            <person name="Fauchery L."/>
            <person name="Kohler A."/>
            <person name="Kuo A."/>
            <person name="Labutti K."/>
            <person name="Pangilinan J."/>
            <person name="Lipzen A."/>
            <person name="Riley R."/>
            <person name="Andreopoulos W."/>
            <person name="He G."/>
            <person name="Johnson J."/>
            <person name="Barry K.W."/>
            <person name="Grigoriev I.V."/>
            <person name="Nagy L."/>
            <person name="Hibbett D."/>
            <person name="Henrissat B."/>
            <person name="Matheny P.B."/>
            <person name="Labbe J."/>
            <person name="Martin F."/>
        </authorList>
    </citation>
    <scope>NUCLEOTIDE SEQUENCE</scope>
    <source>
        <strain evidence="1">FP105234-sp</strain>
    </source>
</reference>
<comment type="caution">
    <text evidence="1">The sequence shown here is derived from an EMBL/GenBank/DDBJ whole genome shotgun (WGS) entry which is preliminary data.</text>
</comment>
<sequence length="354" mass="36789">MAPVTQLAATITADGSIAVKQVAVPKPGTGEVLVKVVAGAQNPTDWKTAAKLAPREGVNIAGNDFAGVVEEIGPDVPDGLRTVGERVAGFVRGNLGPNGAFSEYVLASAQYAIAHVPDSWSLEDAAQLGIAPYTAIQTLYQSHNFPLPGASAAGTPLLVLGGSSSVGQWVVQFARLSGLYVIATASAKNLELVKSLGADEVYDYHDADVTQKIAKAAAAKGGVRHVVDTISEGSTPKLAFDVLGEEGGVIAAILPYPAPPPKESIKVINSAAFTLLGKDFDFPFNHVSTPDVKERVRGYVKVLESIIASGKVKPNPTLVFPKGLASVADGFEFMKAGKVSAQKITYRISDTPSA</sequence>
<protein>
    <submittedName>
        <fullName evidence="1">Dehydrogenase</fullName>
    </submittedName>
</protein>
<organism evidence="1 2">
    <name type="scientific">Auriscalpium vulgare</name>
    <dbReference type="NCBI Taxonomy" id="40419"/>
    <lineage>
        <taxon>Eukaryota</taxon>
        <taxon>Fungi</taxon>
        <taxon>Dikarya</taxon>
        <taxon>Basidiomycota</taxon>
        <taxon>Agaricomycotina</taxon>
        <taxon>Agaricomycetes</taxon>
        <taxon>Russulales</taxon>
        <taxon>Auriscalpiaceae</taxon>
        <taxon>Auriscalpium</taxon>
    </lineage>
</organism>
<reference evidence="1" key="2">
    <citation type="journal article" date="2022" name="New Phytol.">
        <title>Evolutionary transition to the ectomycorrhizal habit in the genomes of a hyperdiverse lineage of mushroom-forming fungi.</title>
        <authorList>
            <person name="Looney B."/>
            <person name="Miyauchi S."/>
            <person name="Morin E."/>
            <person name="Drula E."/>
            <person name="Courty P.E."/>
            <person name="Kohler A."/>
            <person name="Kuo A."/>
            <person name="LaButti K."/>
            <person name="Pangilinan J."/>
            <person name="Lipzen A."/>
            <person name="Riley R."/>
            <person name="Andreopoulos W."/>
            <person name="He G."/>
            <person name="Johnson J."/>
            <person name="Nolan M."/>
            <person name="Tritt A."/>
            <person name="Barry K.W."/>
            <person name="Grigoriev I.V."/>
            <person name="Nagy L.G."/>
            <person name="Hibbett D."/>
            <person name="Henrissat B."/>
            <person name="Matheny P.B."/>
            <person name="Labbe J."/>
            <person name="Martin F.M."/>
        </authorList>
    </citation>
    <scope>NUCLEOTIDE SEQUENCE</scope>
    <source>
        <strain evidence="1">FP105234-sp</strain>
    </source>
</reference>
<evidence type="ECO:0000313" key="2">
    <source>
        <dbReference type="Proteomes" id="UP000814033"/>
    </source>
</evidence>
<dbReference type="EMBL" id="MU275852">
    <property type="protein sequence ID" value="KAI0051438.1"/>
    <property type="molecule type" value="Genomic_DNA"/>
</dbReference>
<evidence type="ECO:0000313" key="1">
    <source>
        <dbReference type="EMBL" id="KAI0051438.1"/>
    </source>
</evidence>
<accession>A0ACB8S5Q2</accession>
<gene>
    <name evidence="1" type="ORF">FA95DRAFT_1580630</name>
</gene>
<dbReference type="Proteomes" id="UP000814033">
    <property type="component" value="Unassembled WGS sequence"/>
</dbReference>
<proteinExistence type="predicted"/>